<keyword evidence="11" id="KW-1185">Reference proteome</keyword>
<evidence type="ECO:0000256" key="7">
    <source>
        <dbReference type="RuleBase" id="RU361166"/>
    </source>
</evidence>
<feature type="domain" description="Glycoside hydrolase family 9" evidence="8">
    <location>
        <begin position="134"/>
        <end position="612"/>
    </location>
</feature>
<proteinExistence type="inferred from homology"/>
<gene>
    <name evidence="10" type="ORF">HRV97_05185</name>
</gene>
<evidence type="ECO:0000259" key="8">
    <source>
        <dbReference type="Pfam" id="PF00759"/>
    </source>
</evidence>
<evidence type="ECO:0000313" key="11">
    <source>
        <dbReference type="Proteomes" id="UP000621447"/>
    </source>
</evidence>
<dbReference type="Gene3D" id="1.50.10.10">
    <property type="match status" value="1"/>
</dbReference>
<dbReference type="RefSeq" id="WP_174192784.1">
    <property type="nucleotide sequence ID" value="NZ_JABULH010000002.1"/>
</dbReference>
<evidence type="ECO:0000256" key="5">
    <source>
        <dbReference type="ARBA" id="ARBA00023326"/>
    </source>
</evidence>
<keyword evidence="4 6" id="KW-0326">Glycosidase</keyword>
<dbReference type="Proteomes" id="UP000621447">
    <property type="component" value="Unassembled WGS sequence"/>
</dbReference>
<dbReference type="SUPFAM" id="SSF48208">
    <property type="entry name" value="Six-hairpin glycosidases"/>
    <property type="match status" value="1"/>
</dbReference>
<dbReference type="InterPro" id="IPR033126">
    <property type="entry name" value="Glyco_hydro_9_Asp/Glu_AS"/>
</dbReference>
<comment type="similarity">
    <text evidence="1 6 7">Belongs to the glycosyl hydrolase 9 (cellulase E) family.</text>
</comment>
<evidence type="ECO:0000256" key="4">
    <source>
        <dbReference type="ARBA" id="ARBA00023295"/>
    </source>
</evidence>
<evidence type="ECO:0000259" key="9">
    <source>
        <dbReference type="Pfam" id="PF02927"/>
    </source>
</evidence>
<sequence length="630" mass="67141">MKTPRLASATISSTVAPARRASRALRAAVLGTALLFGTAAAEPPASPIRFNQQGFAVGEPVTVSLAFPRTVSWSLRDERGRVVASGKATPRPDAGAGDSVATVRIAAALPAGRYALTAGGVTSRPITITSRPFQPLFRDAMSFFYQQRAGTPILARYVQRPDLARVAGHPGERASCFAGTDMLGLAWPACDRRVDVSGGWYDAGDRGKYVVNAGLSVWTLLNAYERAQAHGTPDLMRDGVLALPEAGNGVPDLLDEARYEIAWMLRMQLPDGTHTAVLAPGRKATRTIDAGGLVHHKLGDIHWAKLPLRVEDDHDVRALYPPSTAATLNFAAVTAQAARIWRTIDPQFAATCLVAAKRAYAAALRHPDLIADDRFTGSGAYGDEQVADEFFWAASELAITTGDRDVIARVSGSALGRSGAGGTIGWADTGPLGAISMLTVPSHIPAATIATQRRAVIARADRLLADAAQQGYRFPATPGAMQWGSNGDVLSRAIILGTAYDLTRRGAYRTGVVDALDYVLGRNPLDRSYVTGYGARPMRNPHHRFWAHQLDPAFPSPPPGVLSGGPNNVAMTDPVATTMKGTCRPLTCWSDEAQAFTQNEVAINWNAPLVWVAAFVDRTRNLRTSGGAAR</sequence>
<evidence type="ECO:0000256" key="6">
    <source>
        <dbReference type="PROSITE-ProRule" id="PRU10060"/>
    </source>
</evidence>
<comment type="caution">
    <text evidence="10">The sequence shown here is derived from an EMBL/GenBank/DDBJ whole genome shotgun (WGS) entry which is preliminary data.</text>
</comment>
<reference evidence="10 11" key="1">
    <citation type="submission" date="2020-06" db="EMBL/GenBank/DDBJ databases">
        <title>Sphingomonas hominis sp. nov., a member of the Sphingomonas, isolated from the hair of a 22-year-old girl.</title>
        <authorList>
            <person name="Zhang D.-F."/>
            <person name="Cui X.-W."/>
        </authorList>
    </citation>
    <scope>NUCLEOTIDE SEQUENCE [LARGE SCALE GENOMIC DNA]</scope>
    <source>
        <strain evidence="10 11">HHU CXW</strain>
    </source>
</reference>
<dbReference type="InterPro" id="IPR013783">
    <property type="entry name" value="Ig-like_fold"/>
</dbReference>
<feature type="signal peptide" evidence="7">
    <location>
        <begin position="1"/>
        <end position="41"/>
    </location>
</feature>
<keyword evidence="7" id="KW-0136">Cellulose degradation</keyword>
<feature type="domain" description="Cellulase Ig-like" evidence="9">
    <location>
        <begin position="45"/>
        <end position="123"/>
    </location>
</feature>
<feature type="active site" evidence="6">
    <location>
        <position position="600"/>
    </location>
</feature>
<dbReference type="EMBL" id="JABULH010000002">
    <property type="protein sequence ID" value="NTS64545.1"/>
    <property type="molecule type" value="Genomic_DNA"/>
</dbReference>
<dbReference type="InterPro" id="IPR001701">
    <property type="entry name" value="Glyco_hydro_9"/>
</dbReference>
<keyword evidence="7" id="KW-0732">Signal</keyword>
<name>A0ABX2JGJ4_9SPHN</name>
<comment type="catalytic activity">
    <reaction evidence="7">
        <text>Endohydrolysis of (1-&gt;4)-beta-D-glucosidic linkages in cellulose, lichenin and cereal beta-D-glucans.</text>
        <dbReference type="EC" id="3.2.1.4"/>
    </reaction>
</comment>
<feature type="active site" evidence="6">
    <location>
        <position position="591"/>
    </location>
</feature>
<dbReference type="InterPro" id="IPR008928">
    <property type="entry name" value="6-hairpin_glycosidase_sf"/>
</dbReference>
<dbReference type="PROSITE" id="PS00698">
    <property type="entry name" value="GH9_3"/>
    <property type="match status" value="1"/>
</dbReference>
<dbReference type="SUPFAM" id="SSF81296">
    <property type="entry name" value="E set domains"/>
    <property type="match status" value="1"/>
</dbReference>
<organism evidence="10 11">
    <name type="scientific">Sphingomonas hominis</name>
    <dbReference type="NCBI Taxonomy" id="2741495"/>
    <lineage>
        <taxon>Bacteria</taxon>
        <taxon>Pseudomonadati</taxon>
        <taxon>Pseudomonadota</taxon>
        <taxon>Alphaproteobacteria</taxon>
        <taxon>Sphingomonadales</taxon>
        <taxon>Sphingomonadaceae</taxon>
        <taxon>Sphingomonas</taxon>
    </lineage>
</organism>
<evidence type="ECO:0000256" key="2">
    <source>
        <dbReference type="ARBA" id="ARBA00022801"/>
    </source>
</evidence>
<keyword evidence="3 6" id="KW-0119">Carbohydrate metabolism</keyword>
<dbReference type="InterPro" id="IPR014756">
    <property type="entry name" value="Ig_E-set"/>
</dbReference>
<keyword evidence="2 6" id="KW-0378">Hydrolase</keyword>
<dbReference type="Pfam" id="PF00759">
    <property type="entry name" value="Glyco_hydro_9"/>
    <property type="match status" value="1"/>
</dbReference>
<evidence type="ECO:0000313" key="10">
    <source>
        <dbReference type="EMBL" id="NTS64545.1"/>
    </source>
</evidence>
<dbReference type="EC" id="3.2.1.4" evidence="7"/>
<dbReference type="PANTHER" id="PTHR22298">
    <property type="entry name" value="ENDO-1,4-BETA-GLUCANASE"/>
    <property type="match status" value="1"/>
</dbReference>
<protein>
    <recommendedName>
        <fullName evidence="7">Endoglucanase</fullName>
        <ecNumber evidence="7">3.2.1.4</ecNumber>
    </recommendedName>
</protein>
<evidence type="ECO:0000256" key="1">
    <source>
        <dbReference type="ARBA" id="ARBA00007072"/>
    </source>
</evidence>
<dbReference type="Pfam" id="PF02927">
    <property type="entry name" value="CelD_N"/>
    <property type="match status" value="1"/>
</dbReference>
<accession>A0ABX2JGJ4</accession>
<evidence type="ECO:0000256" key="3">
    <source>
        <dbReference type="ARBA" id="ARBA00023277"/>
    </source>
</evidence>
<keyword evidence="5 6" id="KW-0624">Polysaccharide degradation</keyword>
<dbReference type="InterPro" id="IPR012341">
    <property type="entry name" value="6hp_glycosidase-like_sf"/>
</dbReference>
<dbReference type="InterPro" id="IPR004197">
    <property type="entry name" value="Cellulase_Ig-like"/>
</dbReference>
<dbReference type="GO" id="GO:0016787">
    <property type="term" value="F:hydrolase activity"/>
    <property type="evidence" value="ECO:0007669"/>
    <property type="project" value="UniProtKB-KW"/>
</dbReference>
<dbReference type="Gene3D" id="2.60.40.10">
    <property type="entry name" value="Immunoglobulins"/>
    <property type="match status" value="1"/>
</dbReference>
<feature type="chain" id="PRO_5044957105" description="Endoglucanase" evidence="7">
    <location>
        <begin position="42"/>
        <end position="630"/>
    </location>
</feature>